<feature type="compositionally biased region" description="Low complexity" evidence="1">
    <location>
        <begin position="82"/>
        <end position="103"/>
    </location>
</feature>
<evidence type="ECO:0000313" key="2">
    <source>
        <dbReference type="EMBL" id="OHA47349.1"/>
    </source>
</evidence>
<evidence type="ECO:0000256" key="1">
    <source>
        <dbReference type="SAM" id="MobiDB-lite"/>
    </source>
</evidence>
<reference evidence="2 3" key="1">
    <citation type="journal article" date="2016" name="Nat. Commun.">
        <title>Thousands of microbial genomes shed light on interconnected biogeochemical processes in an aquifer system.</title>
        <authorList>
            <person name="Anantharaman K."/>
            <person name="Brown C.T."/>
            <person name="Hug L.A."/>
            <person name="Sharon I."/>
            <person name="Castelle C.J."/>
            <person name="Probst A.J."/>
            <person name="Thomas B.C."/>
            <person name="Singh A."/>
            <person name="Wilkins M.J."/>
            <person name="Karaoz U."/>
            <person name="Brodie E.L."/>
            <person name="Williams K.H."/>
            <person name="Hubbard S.S."/>
            <person name="Banfield J.F."/>
        </authorList>
    </citation>
    <scope>NUCLEOTIDE SEQUENCE [LARGE SCALE GENOMIC DNA]</scope>
</reference>
<sequence length="380" mass="43066">MSVRISDRRDEGPRFIQRDIKRHKALIHKNLMKRLHDLIANEEVISSEGSRKIRVKISTLKEPQFRFGHAPQGVGEGGGVRKGQQLPGSQPGQSQGNGQQAGSEPGEEIYEEYTVDEIFDALIADLNLPDLEPKVKGALELDRVSKSKGTQPRGNMSRLHRRASAKRRIKRRIAQGAVSAERFPFREEDLRFRRRVREPRPESNAVVILARDVSGSMSDEKKYISKAMCWLITKWVRRKYTNVKTVFIAHHTEASEVSEKEFFTRVSSGGTAISSAYKEAKRIIGEKYQPAFWDVYFVHCSDGENEDRDRDPALEAAEALLKFVKLFGYVEIKTTQSFIAKFKELAAAYLNFSAVSIKEKNQVARAFINMLSHINDGAEA</sequence>
<dbReference type="PANTHER" id="PTHR30510">
    <property type="entry name" value="UPF0229 PROTEIN YEAH"/>
    <property type="match status" value="1"/>
</dbReference>
<comment type="caution">
    <text evidence="2">The sequence shown here is derived from an EMBL/GenBank/DDBJ whole genome shotgun (WGS) entry which is preliminary data.</text>
</comment>
<dbReference type="Proteomes" id="UP000178869">
    <property type="component" value="Unassembled WGS sequence"/>
</dbReference>
<dbReference type="InterPro" id="IPR006698">
    <property type="entry name" value="UPF0229"/>
</dbReference>
<dbReference type="EMBL" id="MHSR01000001">
    <property type="protein sequence ID" value="OHA47349.1"/>
    <property type="molecule type" value="Genomic_DNA"/>
</dbReference>
<protein>
    <recommendedName>
        <fullName evidence="4">Sporulation protein YhbH</fullName>
    </recommendedName>
</protein>
<proteinExistence type="predicted"/>
<name>A0A1G2PHW0_9BACT</name>
<evidence type="ECO:0008006" key="4">
    <source>
        <dbReference type="Google" id="ProtNLM"/>
    </source>
</evidence>
<organism evidence="2 3">
    <name type="scientific">Candidatus Terrybacteria bacterium RIFCSPHIGHO2_01_FULL_43_35</name>
    <dbReference type="NCBI Taxonomy" id="1802361"/>
    <lineage>
        <taxon>Bacteria</taxon>
        <taxon>Candidatus Terryibacteriota</taxon>
    </lineage>
</organism>
<gene>
    <name evidence="2" type="ORF">A2828_02855</name>
</gene>
<dbReference type="PANTHER" id="PTHR30510:SF2">
    <property type="entry name" value="UPF0229 PROTEIN YEAH"/>
    <property type="match status" value="1"/>
</dbReference>
<dbReference type="AlphaFoldDB" id="A0A1G2PHW0"/>
<accession>A0A1G2PHW0</accession>
<feature type="region of interest" description="Disordered" evidence="1">
    <location>
        <begin position="144"/>
        <end position="166"/>
    </location>
</feature>
<dbReference type="Pfam" id="PF04285">
    <property type="entry name" value="DUF444"/>
    <property type="match status" value="2"/>
</dbReference>
<evidence type="ECO:0000313" key="3">
    <source>
        <dbReference type="Proteomes" id="UP000178869"/>
    </source>
</evidence>
<dbReference type="SUPFAM" id="SSF53300">
    <property type="entry name" value="vWA-like"/>
    <property type="match status" value="1"/>
</dbReference>
<dbReference type="CDD" id="cd00198">
    <property type="entry name" value="vWFA"/>
    <property type="match status" value="1"/>
</dbReference>
<dbReference type="InterPro" id="IPR036465">
    <property type="entry name" value="vWFA_dom_sf"/>
</dbReference>
<feature type="region of interest" description="Disordered" evidence="1">
    <location>
        <begin position="64"/>
        <end position="105"/>
    </location>
</feature>